<dbReference type="EMBL" id="JAWRVE010000003">
    <property type="protein sequence ID" value="KAL1882807.1"/>
    <property type="molecule type" value="Genomic_DNA"/>
</dbReference>
<evidence type="ECO:0008006" key="3">
    <source>
        <dbReference type="Google" id="ProtNLM"/>
    </source>
</evidence>
<organism evidence="1 2">
    <name type="scientific">Diaporthe australafricana</name>
    <dbReference type="NCBI Taxonomy" id="127596"/>
    <lineage>
        <taxon>Eukaryota</taxon>
        <taxon>Fungi</taxon>
        <taxon>Dikarya</taxon>
        <taxon>Ascomycota</taxon>
        <taxon>Pezizomycotina</taxon>
        <taxon>Sordariomycetes</taxon>
        <taxon>Sordariomycetidae</taxon>
        <taxon>Diaporthales</taxon>
        <taxon>Diaporthaceae</taxon>
        <taxon>Diaporthe</taxon>
    </lineage>
</organism>
<evidence type="ECO:0000313" key="1">
    <source>
        <dbReference type="EMBL" id="KAL1882807.1"/>
    </source>
</evidence>
<gene>
    <name evidence="1" type="ORF">Daus18300_000445</name>
</gene>
<keyword evidence="2" id="KW-1185">Reference proteome</keyword>
<accession>A0ABR3Y4S8</accession>
<protein>
    <recommendedName>
        <fullName evidence="3">Integral membrane protein</fullName>
    </recommendedName>
</protein>
<reference evidence="1 2" key="1">
    <citation type="journal article" date="2024" name="IMA Fungus">
        <title>IMA Genome - F19 : A genome assembly and annotation guide to empower mycologists, including annotated draft genome sequences of Ceratocystis pirilliformis, Diaporthe australafricana, Fusarium ophioides, Paecilomyces lecythidis, and Sporothrix stenoceras.</title>
        <authorList>
            <person name="Aylward J."/>
            <person name="Wilson A.M."/>
            <person name="Visagie C.M."/>
            <person name="Spraker J."/>
            <person name="Barnes I."/>
            <person name="Buitendag C."/>
            <person name="Ceriani C."/>
            <person name="Del Mar Angel L."/>
            <person name="du Plessis D."/>
            <person name="Fuchs T."/>
            <person name="Gasser K."/>
            <person name="Kramer D."/>
            <person name="Li W."/>
            <person name="Munsamy K."/>
            <person name="Piso A."/>
            <person name="Price J.L."/>
            <person name="Sonnekus B."/>
            <person name="Thomas C."/>
            <person name="van der Nest A."/>
            <person name="van Dijk A."/>
            <person name="van Heerden A."/>
            <person name="van Vuuren N."/>
            <person name="Yilmaz N."/>
            <person name="Duong T.A."/>
            <person name="van der Merwe N.A."/>
            <person name="Wingfield M.J."/>
            <person name="Wingfield B.D."/>
        </authorList>
    </citation>
    <scope>NUCLEOTIDE SEQUENCE [LARGE SCALE GENOMIC DNA]</scope>
    <source>
        <strain evidence="1 2">CMW 18300</strain>
    </source>
</reference>
<proteinExistence type="predicted"/>
<comment type="caution">
    <text evidence="1">The sequence shown here is derived from an EMBL/GenBank/DDBJ whole genome shotgun (WGS) entry which is preliminary data.</text>
</comment>
<dbReference type="Proteomes" id="UP001583177">
    <property type="component" value="Unassembled WGS sequence"/>
</dbReference>
<evidence type="ECO:0000313" key="2">
    <source>
        <dbReference type="Proteomes" id="UP001583177"/>
    </source>
</evidence>
<name>A0ABR3Y4S8_9PEZI</name>
<sequence>MSWTHKLSTAAATAYGGLCIASALPFAGVRVPVPWTTSRRSDDDSWVAYYAEKNAWMARLSGDRLTPRQAGCAGAALRITVGLCCIWGTRAVRETALLANAAVVARGTVLAARDGRPMRPQWTMLGAIALCLLLGRL</sequence>